<dbReference type="EMBL" id="JAANEY010000001">
    <property type="protein sequence ID" value="MBT8551987.1"/>
    <property type="molecule type" value="Genomic_DNA"/>
</dbReference>
<gene>
    <name evidence="1" type="ORF">G6731_08480</name>
</gene>
<name>A0A9Q2WKP5_9BURK</name>
<organism evidence="1 2">
    <name type="scientific">Polynucleobacter paneuropaeus</name>
    <dbReference type="NCBI Taxonomy" id="2527775"/>
    <lineage>
        <taxon>Bacteria</taxon>
        <taxon>Pseudomonadati</taxon>
        <taxon>Pseudomonadota</taxon>
        <taxon>Betaproteobacteria</taxon>
        <taxon>Burkholderiales</taxon>
        <taxon>Burkholderiaceae</taxon>
        <taxon>Polynucleobacter</taxon>
    </lineage>
</organism>
<accession>A0A9Q2WKP5</accession>
<dbReference type="AlphaFoldDB" id="A0A9Q2WKP5"/>
<comment type="caution">
    <text evidence="1">The sequence shown here is derived from an EMBL/GenBank/DDBJ whole genome shotgun (WGS) entry which is preliminary data.</text>
</comment>
<proteinExistence type="predicted"/>
<protein>
    <submittedName>
        <fullName evidence="1">Uncharacterized protein</fullName>
    </submittedName>
</protein>
<reference evidence="1" key="1">
    <citation type="journal article" date="2021" name="Genome Biol. Evol.">
        <title>Continental-Scale Gene Flow Prevents Allopatric Divergence of Pelagic Freshwater Bacteria.</title>
        <authorList>
            <person name="Hoetzinger M."/>
            <person name="Pitt A."/>
            <person name="Huemer A."/>
            <person name="Hahn M.W."/>
        </authorList>
    </citation>
    <scope>NUCLEOTIDE SEQUENCE</scope>
    <source>
        <strain evidence="1">SM1-W8</strain>
    </source>
</reference>
<dbReference type="Proteomes" id="UP000783102">
    <property type="component" value="Unassembled WGS sequence"/>
</dbReference>
<evidence type="ECO:0000313" key="2">
    <source>
        <dbReference type="Proteomes" id="UP000783102"/>
    </source>
</evidence>
<evidence type="ECO:0000313" key="1">
    <source>
        <dbReference type="EMBL" id="MBT8551987.1"/>
    </source>
</evidence>
<sequence length="282" mass="32048">MEIFQKSEEKRLSSLNSSHKNMSKLILIAKNLLRPYKRKFKSFLRRMKVAPPVIQLFLGGEYETRFTLVNFPSLYSPIPGSPCFYDVGFYDPDGTCLGKKSIEINSYGSYELLPSEFIGSHLPDYGIFTAKIRLKNIFIYRHLGKIRSHIYALFSDRAQTSFALVHPQTFINQPSDKNYQWLSAISIDARKVQKIIAFQPNPTSKCFKAKYYLLWDNSEKKIFAQIDVCIPPMGTKKIDWNLSALGISDGYISVGASCLPTGNGKPILFSYFKDGSFTGMHG</sequence>